<dbReference type="EMBL" id="VSRR010024462">
    <property type="protein sequence ID" value="MPC66209.1"/>
    <property type="molecule type" value="Genomic_DNA"/>
</dbReference>
<dbReference type="AlphaFoldDB" id="A0A5B7H8M8"/>
<comment type="caution">
    <text evidence="2">The sequence shown here is derived from an EMBL/GenBank/DDBJ whole genome shotgun (WGS) entry which is preliminary data.</text>
</comment>
<dbReference type="Proteomes" id="UP000324222">
    <property type="component" value="Unassembled WGS sequence"/>
</dbReference>
<proteinExistence type="predicted"/>
<evidence type="ECO:0000313" key="3">
    <source>
        <dbReference type="Proteomes" id="UP000324222"/>
    </source>
</evidence>
<reference evidence="2 3" key="1">
    <citation type="submission" date="2019-05" db="EMBL/GenBank/DDBJ databases">
        <title>Another draft genome of Portunus trituberculatus and its Hox gene families provides insights of decapod evolution.</title>
        <authorList>
            <person name="Jeong J.-H."/>
            <person name="Song I."/>
            <person name="Kim S."/>
            <person name="Choi T."/>
            <person name="Kim D."/>
            <person name="Ryu S."/>
            <person name="Kim W."/>
        </authorList>
    </citation>
    <scope>NUCLEOTIDE SEQUENCE [LARGE SCALE GENOMIC DNA]</scope>
    <source>
        <tissue evidence="2">Muscle</tissue>
    </source>
</reference>
<sequence>MRAPPTFLPCGLGMPLPPPHPRLLPPERYRQDGSARPPRHCGGSFPQFVVAAAAASNDGGGSSGDGGGSWGQLRGLTFEFSVEKKTSDLYFV</sequence>
<protein>
    <submittedName>
        <fullName evidence="2">Uncharacterized protein</fullName>
    </submittedName>
</protein>
<feature type="compositionally biased region" description="Pro residues" evidence="1">
    <location>
        <begin position="15"/>
        <end position="24"/>
    </location>
</feature>
<accession>A0A5B7H8M8</accession>
<evidence type="ECO:0000256" key="1">
    <source>
        <dbReference type="SAM" id="MobiDB-lite"/>
    </source>
</evidence>
<evidence type="ECO:0000313" key="2">
    <source>
        <dbReference type="EMBL" id="MPC66209.1"/>
    </source>
</evidence>
<organism evidence="2 3">
    <name type="scientific">Portunus trituberculatus</name>
    <name type="common">Swimming crab</name>
    <name type="synonym">Neptunus trituberculatus</name>
    <dbReference type="NCBI Taxonomy" id="210409"/>
    <lineage>
        <taxon>Eukaryota</taxon>
        <taxon>Metazoa</taxon>
        <taxon>Ecdysozoa</taxon>
        <taxon>Arthropoda</taxon>
        <taxon>Crustacea</taxon>
        <taxon>Multicrustacea</taxon>
        <taxon>Malacostraca</taxon>
        <taxon>Eumalacostraca</taxon>
        <taxon>Eucarida</taxon>
        <taxon>Decapoda</taxon>
        <taxon>Pleocyemata</taxon>
        <taxon>Brachyura</taxon>
        <taxon>Eubrachyura</taxon>
        <taxon>Portunoidea</taxon>
        <taxon>Portunidae</taxon>
        <taxon>Portuninae</taxon>
        <taxon>Portunus</taxon>
    </lineage>
</organism>
<feature type="region of interest" description="Disordered" evidence="1">
    <location>
        <begin position="1"/>
        <end position="41"/>
    </location>
</feature>
<name>A0A5B7H8M8_PORTR</name>
<keyword evidence="3" id="KW-1185">Reference proteome</keyword>
<gene>
    <name evidence="2" type="ORF">E2C01_060355</name>
</gene>